<keyword evidence="2" id="KW-1185">Reference proteome</keyword>
<dbReference type="EMBL" id="MUJK01000009">
    <property type="protein sequence ID" value="POF39941.1"/>
    <property type="molecule type" value="Genomic_DNA"/>
</dbReference>
<dbReference type="OrthoDB" id="7028101at2"/>
<protein>
    <submittedName>
        <fullName evidence="1">Uncharacterized protein</fullName>
    </submittedName>
</protein>
<comment type="caution">
    <text evidence="1">The sequence shown here is derived from an EMBL/GenBank/DDBJ whole genome shotgun (WGS) entry which is preliminary data.</text>
</comment>
<reference evidence="2" key="1">
    <citation type="submission" date="2017-02" db="EMBL/GenBank/DDBJ databases">
        <authorList>
            <person name="Furmanczyk E.M."/>
        </authorList>
    </citation>
    <scope>NUCLEOTIDE SEQUENCE [LARGE SCALE GENOMIC DNA]</scope>
    <source>
        <strain evidence="2">AP3_22</strain>
    </source>
</reference>
<evidence type="ECO:0000313" key="2">
    <source>
        <dbReference type="Proteomes" id="UP000237440"/>
    </source>
</evidence>
<proteinExistence type="predicted"/>
<evidence type="ECO:0000313" key="1">
    <source>
        <dbReference type="EMBL" id="POF39941.1"/>
    </source>
</evidence>
<organism evidence="1 2">
    <name type="scientific">Pseudomonas laurylsulfativorans</name>
    <dbReference type="NCBI Taxonomy" id="1943631"/>
    <lineage>
        <taxon>Bacteria</taxon>
        <taxon>Pseudomonadati</taxon>
        <taxon>Pseudomonadota</taxon>
        <taxon>Gammaproteobacteria</taxon>
        <taxon>Pseudomonadales</taxon>
        <taxon>Pseudomonadaceae</taxon>
        <taxon>Pseudomonas</taxon>
    </lineage>
</organism>
<name>A0A2S3VJ68_9PSED</name>
<sequence length="79" mass="8588">MSEKTRPLVLRLLRSRTGASPLATGHYMLPEGSFRTGKSAVLQACSLSFAGHFLDHFARLRLPISVASLGPSLHISDRV</sequence>
<dbReference type="Proteomes" id="UP000237440">
    <property type="component" value="Unassembled WGS sequence"/>
</dbReference>
<gene>
    <name evidence="1" type="ORF">B0D71_22935</name>
</gene>
<dbReference type="AlphaFoldDB" id="A0A2S3VJ68"/>
<accession>A0A2S3VJ68</accession>